<sequence length="362" mass="37767">MIKLLIVDDSPLMRRLLSDLFAESGSFEVAIARDGAEAIKQLHAFAPQVITLDIHMPGMDGLACLDRIMLERPTPVVMVSALTAQGADETLEAMALGAIDFIAKPGGAMSMEIDKLAGVLIDKVRLAASARIPRTLRLAERVRLRTAAPTRPAAPRPAPARLPKRLAALPGQGLVVVGCSTGGPPALEALLTGLPADFPWPIVIAQHMPASFTGPLARRLDRICALTVSEVSRATPLAPGNAYIGRGDADVVIAKRPAGIVAMAAPSSANFHWHPSVDRLVASAMAHFGPEQLVGVLMTGMGADGADAMRQLKQDGGVTIAEAEESAIVWGMPGSLVKLGGASLIAPLDRIAAELAGVMGRK</sequence>
<dbReference type="PROSITE" id="PS50122">
    <property type="entry name" value="CHEB"/>
    <property type="match status" value="1"/>
</dbReference>
<feature type="domain" description="Response regulatory" evidence="8">
    <location>
        <begin position="3"/>
        <end position="119"/>
    </location>
</feature>
<comment type="domain">
    <text evidence="5">Contains a C-terminal catalytic domain, and an N-terminal region which modulates catalytic activity.</text>
</comment>
<evidence type="ECO:0000313" key="11">
    <source>
        <dbReference type="Proteomes" id="UP001597283"/>
    </source>
</evidence>
<keyword evidence="11" id="KW-1185">Reference proteome</keyword>
<feature type="modified residue" description="4-aspartylphosphate" evidence="5 7">
    <location>
        <position position="53"/>
    </location>
</feature>
<dbReference type="SUPFAM" id="SSF52738">
    <property type="entry name" value="Methylesterase CheB, C-terminal domain"/>
    <property type="match status" value="1"/>
</dbReference>
<dbReference type="HAMAP" id="MF_00099">
    <property type="entry name" value="CheB_chemtxs"/>
    <property type="match status" value="1"/>
</dbReference>
<dbReference type="EC" id="3.5.1.44" evidence="5"/>
<evidence type="ECO:0000256" key="7">
    <source>
        <dbReference type="PROSITE-ProRule" id="PRU00169"/>
    </source>
</evidence>
<comment type="catalytic activity">
    <reaction evidence="5">
        <text>L-glutaminyl-[protein] + H2O = L-glutamyl-[protein] + NH4(+)</text>
        <dbReference type="Rhea" id="RHEA:16441"/>
        <dbReference type="Rhea" id="RHEA-COMP:10207"/>
        <dbReference type="Rhea" id="RHEA-COMP:10208"/>
        <dbReference type="ChEBI" id="CHEBI:15377"/>
        <dbReference type="ChEBI" id="CHEBI:28938"/>
        <dbReference type="ChEBI" id="CHEBI:29973"/>
        <dbReference type="ChEBI" id="CHEBI:30011"/>
        <dbReference type="EC" id="3.5.1.44"/>
    </reaction>
</comment>
<evidence type="ECO:0000256" key="4">
    <source>
        <dbReference type="ARBA" id="ARBA00048267"/>
    </source>
</evidence>
<dbReference type="InterPro" id="IPR035909">
    <property type="entry name" value="CheB_C"/>
</dbReference>
<name>A0ABW4NFL9_9SPHN</name>
<proteinExistence type="inferred from homology"/>
<dbReference type="GO" id="GO:0032259">
    <property type="term" value="P:methylation"/>
    <property type="evidence" value="ECO:0007669"/>
    <property type="project" value="UniProtKB-KW"/>
</dbReference>
<organism evidence="10 11">
    <name type="scientific">Sphingomonas floccifaciens</name>
    <dbReference type="NCBI Taxonomy" id="1844115"/>
    <lineage>
        <taxon>Bacteria</taxon>
        <taxon>Pseudomonadati</taxon>
        <taxon>Pseudomonadota</taxon>
        <taxon>Alphaproteobacteria</taxon>
        <taxon>Sphingomonadales</taxon>
        <taxon>Sphingomonadaceae</taxon>
        <taxon>Sphingomonas</taxon>
    </lineage>
</organism>
<dbReference type="EMBL" id="JBHUFC010000003">
    <property type="protein sequence ID" value="MFD1788080.1"/>
    <property type="molecule type" value="Genomic_DNA"/>
</dbReference>
<dbReference type="SUPFAM" id="SSF52172">
    <property type="entry name" value="CheY-like"/>
    <property type="match status" value="1"/>
</dbReference>
<dbReference type="CDD" id="cd16432">
    <property type="entry name" value="CheB_Rec"/>
    <property type="match status" value="1"/>
</dbReference>
<evidence type="ECO:0000256" key="3">
    <source>
        <dbReference type="ARBA" id="ARBA00022801"/>
    </source>
</evidence>
<keyword evidence="5 7" id="KW-0597">Phosphoprotein</keyword>
<evidence type="ECO:0000259" key="8">
    <source>
        <dbReference type="PROSITE" id="PS50110"/>
    </source>
</evidence>
<dbReference type="PIRSF" id="PIRSF000876">
    <property type="entry name" value="RR_chemtxs_CheB"/>
    <property type="match status" value="1"/>
</dbReference>
<keyword evidence="3 5" id="KW-0378">Hydrolase</keyword>
<dbReference type="Proteomes" id="UP001597283">
    <property type="component" value="Unassembled WGS sequence"/>
</dbReference>
<dbReference type="RefSeq" id="WP_380940436.1">
    <property type="nucleotide sequence ID" value="NZ_JBHUFC010000003.1"/>
</dbReference>
<comment type="PTM">
    <text evidence="5">Phosphorylated by CheA. Phosphorylation of the N-terminal regulatory domain activates the methylesterase activity.</text>
</comment>
<comment type="caution">
    <text evidence="10">The sequence shown here is derived from an EMBL/GenBank/DDBJ whole genome shotgun (WGS) entry which is preliminary data.</text>
</comment>
<dbReference type="GO" id="GO:0008984">
    <property type="term" value="F:protein-glutamate methylesterase activity"/>
    <property type="evidence" value="ECO:0007669"/>
    <property type="project" value="UniProtKB-EC"/>
</dbReference>
<dbReference type="CDD" id="cd17541">
    <property type="entry name" value="REC_CheB-like"/>
    <property type="match status" value="1"/>
</dbReference>
<comment type="similarity">
    <text evidence="5">Belongs to the CheB family.</text>
</comment>
<comment type="subcellular location">
    <subcellularLocation>
        <location evidence="5">Cytoplasm</location>
    </subcellularLocation>
</comment>
<dbReference type="InterPro" id="IPR008248">
    <property type="entry name" value="CheB-like"/>
</dbReference>
<evidence type="ECO:0000256" key="2">
    <source>
        <dbReference type="ARBA" id="ARBA00022500"/>
    </source>
</evidence>
<comment type="catalytic activity">
    <reaction evidence="4 5">
        <text>[protein]-L-glutamate 5-O-methyl ester + H2O = L-glutamyl-[protein] + methanol + H(+)</text>
        <dbReference type="Rhea" id="RHEA:23236"/>
        <dbReference type="Rhea" id="RHEA-COMP:10208"/>
        <dbReference type="Rhea" id="RHEA-COMP:10311"/>
        <dbReference type="ChEBI" id="CHEBI:15377"/>
        <dbReference type="ChEBI" id="CHEBI:15378"/>
        <dbReference type="ChEBI" id="CHEBI:17790"/>
        <dbReference type="ChEBI" id="CHEBI:29973"/>
        <dbReference type="ChEBI" id="CHEBI:82795"/>
        <dbReference type="EC" id="3.1.1.61"/>
    </reaction>
</comment>
<keyword evidence="10" id="KW-0808">Transferase</keyword>
<dbReference type="InterPro" id="IPR001789">
    <property type="entry name" value="Sig_transdc_resp-reg_receiver"/>
</dbReference>
<dbReference type="GO" id="GO:0008168">
    <property type="term" value="F:methyltransferase activity"/>
    <property type="evidence" value="ECO:0007669"/>
    <property type="project" value="UniProtKB-KW"/>
</dbReference>
<dbReference type="EC" id="3.1.1.61" evidence="5"/>
<evidence type="ECO:0000256" key="1">
    <source>
        <dbReference type="ARBA" id="ARBA00022490"/>
    </source>
</evidence>
<keyword evidence="1 5" id="KW-0963">Cytoplasm</keyword>
<feature type="active site" evidence="5 6">
    <location>
        <position position="304"/>
    </location>
</feature>
<evidence type="ECO:0000259" key="9">
    <source>
        <dbReference type="PROSITE" id="PS50122"/>
    </source>
</evidence>
<feature type="active site" evidence="5 6">
    <location>
        <position position="180"/>
    </location>
</feature>
<dbReference type="PANTHER" id="PTHR42872">
    <property type="entry name" value="PROTEIN-GLUTAMATE METHYLESTERASE/PROTEIN-GLUTAMINE GLUTAMINASE"/>
    <property type="match status" value="1"/>
</dbReference>
<dbReference type="Gene3D" id="3.40.50.2300">
    <property type="match status" value="1"/>
</dbReference>
<feature type="active site" evidence="5 6">
    <location>
        <position position="207"/>
    </location>
</feature>
<dbReference type="Pfam" id="PF00072">
    <property type="entry name" value="Response_reg"/>
    <property type="match status" value="1"/>
</dbReference>
<comment type="function">
    <text evidence="5">Involved in chemotaxis. Part of a chemotaxis signal transduction system that modulates chemotaxis in response to various stimuli. Catalyzes the demethylation of specific methylglutamate residues introduced into the chemoreceptors (methyl-accepting chemotaxis proteins or MCP) by CheR. Also mediates the irreversible deamidation of specific glutamine residues to glutamic acid.</text>
</comment>
<dbReference type="Gene3D" id="3.40.50.180">
    <property type="entry name" value="Methylesterase CheB, C-terminal domain"/>
    <property type="match status" value="1"/>
</dbReference>
<evidence type="ECO:0000256" key="5">
    <source>
        <dbReference type="HAMAP-Rule" id="MF_00099"/>
    </source>
</evidence>
<dbReference type="PANTHER" id="PTHR42872:SF6">
    <property type="entry name" value="PROTEIN-GLUTAMATE METHYLESTERASE_PROTEIN-GLUTAMINE GLUTAMINASE"/>
    <property type="match status" value="1"/>
</dbReference>
<dbReference type="InterPro" id="IPR011006">
    <property type="entry name" value="CheY-like_superfamily"/>
</dbReference>
<feature type="domain" description="CheB-type methylesterase" evidence="9">
    <location>
        <begin position="168"/>
        <end position="362"/>
    </location>
</feature>
<keyword evidence="10" id="KW-0489">Methyltransferase</keyword>
<evidence type="ECO:0000313" key="10">
    <source>
        <dbReference type="EMBL" id="MFD1788080.1"/>
    </source>
</evidence>
<dbReference type="InterPro" id="IPR000673">
    <property type="entry name" value="Sig_transdc_resp-reg_Me-estase"/>
</dbReference>
<keyword evidence="2 5" id="KW-0145">Chemotaxis</keyword>
<reference evidence="11" key="1">
    <citation type="journal article" date="2019" name="Int. J. Syst. Evol. Microbiol.">
        <title>The Global Catalogue of Microorganisms (GCM) 10K type strain sequencing project: providing services to taxonomists for standard genome sequencing and annotation.</title>
        <authorList>
            <consortium name="The Broad Institute Genomics Platform"/>
            <consortium name="The Broad Institute Genome Sequencing Center for Infectious Disease"/>
            <person name="Wu L."/>
            <person name="Ma J."/>
        </authorList>
    </citation>
    <scope>NUCLEOTIDE SEQUENCE [LARGE SCALE GENOMIC DNA]</scope>
    <source>
        <strain evidence="11">Q85</strain>
    </source>
</reference>
<protein>
    <recommendedName>
        <fullName evidence="5">Protein-glutamate methylesterase/protein-glutamine glutaminase</fullName>
        <ecNumber evidence="5">3.1.1.61</ecNumber>
        <ecNumber evidence="5">3.5.1.44</ecNumber>
    </recommendedName>
</protein>
<gene>
    <name evidence="5 10" type="primary">cheB</name>
    <name evidence="10" type="ORF">ACFSC3_10880</name>
</gene>
<dbReference type="SMART" id="SM00448">
    <property type="entry name" value="REC"/>
    <property type="match status" value="1"/>
</dbReference>
<accession>A0ABW4NFL9</accession>
<dbReference type="PROSITE" id="PS50110">
    <property type="entry name" value="RESPONSE_REGULATORY"/>
    <property type="match status" value="1"/>
</dbReference>
<dbReference type="Pfam" id="PF01339">
    <property type="entry name" value="CheB_methylest"/>
    <property type="match status" value="1"/>
</dbReference>
<evidence type="ECO:0000256" key="6">
    <source>
        <dbReference type="PROSITE-ProRule" id="PRU00050"/>
    </source>
</evidence>
<dbReference type="NCBIfam" id="NF001965">
    <property type="entry name" value="PRK00742.1"/>
    <property type="match status" value="1"/>
</dbReference>